<sequence length="302" mass="33431">MAVFDRAIAKSLPLVPRGIVRRLSAPYIAGPTLEDAMRVVAHLNANGKHATIDVLGETVTSTDEARAIAGEYHRVLARLDKLSLDAGVSVKLTGLGLAIDDTLCRENVAAILDDAAARGRFVRIDMEDSSTTELTLELFREFAAIGHQNVGIVVQAYLHRTESDLPGLANVRLCKGIYVEPAAIAFHDPDEIRASYLRCLDALIEAGSYVAIATHDEYLIAEAERRVRAAGLTTDEYEFQMLLGVRSERGDELVRAGHRVRVYVPFGTHWYEYSVRRLQENPKIARYVALDLARRVTRRPPA</sequence>
<keyword evidence="7" id="KW-0560">Oxidoreductase</keyword>
<keyword evidence="4" id="KW-0285">Flavoprotein</keyword>
<dbReference type="Pfam" id="PF01619">
    <property type="entry name" value="Pro_dh"/>
    <property type="match status" value="1"/>
</dbReference>
<evidence type="ECO:0000256" key="9">
    <source>
        <dbReference type="ARBA" id="ARBA00048779"/>
    </source>
</evidence>
<evidence type="ECO:0000256" key="6">
    <source>
        <dbReference type="ARBA" id="ARBA00022827"/>
    </source>
</evidence>
<keyword evidence="6" id="KW-0274">FAD</keyword>
<comment type="pathway">
    <text evidence="2">Amino-acid degradation; L-proline degradation into L-glutamate; L-glutamate from L-proline: step 1/2.</text>
</comment>
<evidence type="ECO:0000259" key="10">
    <source>
        <dbReference type="Pfam" id="PF01619"/>
    </source>
</evidence>
<dbReference type="EC" id="1.5.5.2" evidence="3"/>
<protein>
    <recommendedName>
        <fullName evidence="3">proline dehydrogenase</fullName>
        <ecNumber evidence="3">1.5.5.2</ecNumber>
    </recommendedName>
</protein>
<evidence type="ECO:0000256" key="8">
    <source>
        <dbReference type="ARBA" id="ARBA00023062"/>
    </source>
</evidence>
<evidence type="ECO:0000256" key="2">
    <source>
        <dbReference type="ARBA" id="ARBA00004739"/>
    </source>
</evidence>
<dbReference type="GO" id="GO:0004657">
    <property type="term" value="F:proline dehydrogenase activity"/>
    <property type="evidence" value="ECO:0007669"/>
    <property type="project" value="UniProtKB-EC"/>
</dbReference>
<dbReference type="InterPro" id="IPR015659">
    <property type="entry name" value="Proline_oxidase"/>
</dbReference>
<keyword evidence="5" id="KW-0547">Nucleotide-binding</keyword>
<dbReference type="UniPathway" id="UPA00261">
    <property type="reaction ID" value="UER00373"/>
</dbReference>
<organism evidence="11">
    <name type="scientific">freshwater metagenome</name>
    <dbReference type="NCBI Taxonomy" id="449393"/>
    <lineage>
        <taxon>unclassified sequences</taxon>
        <taxon>metagenomes</taxon>
        <taxon>ecological metagenomes</taxon>
    </lineage>
</organism>
<dbReference type="InterPro" id="IPR002872">
    <property type="entry name" value="Proline_DH_dom"/>
</dbReference>
<evidence type="ECO:0000256" key="4">
    <source>
        <dbReference type="ARBA" id="ARBA00022630"/>
    </source>
</evidence>
<evidence type="ECO:0000256" key="3">
    <source>
        <dbReference type="ARBA" id="ARBA00012695"/>
    </source>
</evidence>
<comment type="cofactor">
    <cofactor evidence="1">
        <name>FAD</name>
        <dbReference type="ChEBI" id="CHEBI:57692"/>
    </cofactor>
</comment>
<name>A0A6J6Q2S3_9ZZZZ</name>
<dbReference type="EMBL" id="CAEZXP010000005">
    <property type="protein sequence ID" value="CAB4704832.1"/>
    <property type="molecule type" value="Genomic_DNA"/>
</dbReference>
<dbReference type="PANTHER" id="PTHR13914:SF0">
    <property type="entry name" value="PROLINE DEHYDROGENASE 1, MITOCHONDRIAL"/>
    <property type="match status" value="1"/>
</dbReference>
<dbReference type="PANTHER" id="PTHR13914">
    <property type="entry name" value="PROLINE OXIDASE"/>
    <property type="match status" value="1"/>
</dbReference>
<keyword evidence="8" id="KW-0642">Proline metabolism</keyword>
<dbReference type="GO" id="GO:0010133">
    <property type="term" value="P:L-proline catabolic process to L-glutamate"/>
    <property type="evidence" value="ECO:0007669"/>
    <property type="project" value="UniProtKB-UniPathway"/>
</dbReference>
<comment type="catalytic activity">
    <reaction evidence="9">
        <text>L-proline + a quinone = (S)-1-pyrroline-5-carboxylate + a quinol + H(+)</text>
        <dbReference type="Rhea" id="RHEA:23784"/>
        <dbReference type="ChEBI" id="CHEBI:15378"/>
        <dbReference type="ChEBI" id="CHEBI:17388"/>
        <dbReference type="ChEBI" id="CHEBI:24646"/>
        <dbReference type="ChEBI" id="CHEBI:60039"/>
        <dbReference type="ChEBI" id="CHEBI:132124"/>
        <dbReference type="EC" id="1.5.5.2"/>
    </reaction>
</comment>
<evidence type="ECO:0000256" key="5">
    <source>
        <dbReference type="ARBA" id="ARBA00022741"/>
    </source>
</evidence>
<dbReference type="InterPro" id="IPR008219">
    <property type="entry name" value="PRODH_bac_arc"/>
</dbReference>
<evidence type="ECO:0000313" key="11">
    <source>
        <dbReference type="EMBL" id="CAB4704832.1"/>
    </source>
</evidence>
<dbReference type="PIRSF" id="PIRSF000196">
    <property type="entry name" value="Pro_dehydrog"/>
    <property type="match status" value="1"/>
</dbReference>
<evidence type="ECO:0000256" key="1">
    <source>
        <dbReference type="ARBA" id="ARBA00001974"/>
    </source>
</evidence>
<reference evidence="11" key="1">
    <citation type="submission" date="2020-05" db="EMBL/GenBank/DDBJ databases">
        <authorList>
            <person name="Chiriac C."/>
            <person name="Salcher M."/>
            <person name="Ghai R."/>
            <person name="Kavagutti S V."/>
        </authorList>
    </citation>
    <scope>NUCLEOTIDE SEQUENCE</scope>
</reference>
<feature type="domain" description="Proline dehydrogenase" evidence="10">
    <location>
        <begin position="38"/>
        <end position="284"/>
    </location>
</feature>
<dbReference type="Gene3D" id="3.20.20.220">
    <property type="match status" value="1"/>
</dbReference>
<proteinExistence type="predicted"/>
<dbReference type="AlphaFoldDB" id="A0A6J6Q2S3"/>
<gene>
    <name evidence="11" type="ORF">UFOPK2399_01599</name>
</gene>
<accession>A0A6J6Q2S3</accession>
<dbReference type="InterPro" id="IPR029041">
    <property type="entry name" value="FAD-linked_oxidoreductase-like"/>
</dbReference>
<dbReference type="SUPFAM" id="SSF51730">
    <property type="entry name" value="FAD-linked oxidoreductase"/>
    <property type="match status" value="1"/>
</dbReference>
<evidence type="ECO:0000256" key="7">
    <source>
        <dbReference type="ARBA" id="ARBA00023002"/>
    </source>
</evidence>
<dbReference type="GO" id="GO:0000166">
    <property type="term" value="F:nucleotide binding"/>
    <property type="evidence" value="ECO:0007669"/>
    <property type="project" value="UniProtKB-KW"/>
</dbReference>